<name>A0A2S3WFI4_PSEPU</name>
<dbReference type="Proteomes" id="UP000237194">
    <property type="component" value="Unassembled WGS sequence"/>
</dbReference>
<dbReference type="AlphaFoldDB" id="A0A2S3WFI4"/>
<gene>
    <name evidence="2" type="ORF">BGP80_17710</name>
</gene>
<evidence type="ECO:0000313" key="3">
    <source>
        <dbReference type="Proteomes" id="UP000237194"/>
    </source>
</evidence>
<proteinExistence type="predicted"/>
<comment type="caution">
    <text evidence="2">The sequence shown here is derived from an EMBL/GenBank/DDBJ whole genome shotgun (WGS) entry which is preliminary data.</text>
</comment>
<sequence>MSKAQAVPVSPLKQFWLKWRFHINILLILIPLGFMPKYFADAAMFRGDSGLGANQVSDIQVGPYTLDLAELRDEAPRADGPAGHFKLFNAALCKACTTEVKAVYLRIGKPRSLRAAGTIFFGAPYRMITSLPVPPRTRSDAQVWITIEGWDGSMHQASVPLAQASPATVAWLEKQGGTK</sequence>
<evidence type="ECO:0000256" key="1">
    <source>
        <dbReference type="SAM" id="Phobius"/>
    </source>
</evidence>
<reference evidence="2 3" key="2">
    <citation type="submission" date="2018-03" db="EMBL/GenBank/DDBJ databases">
        <title>Draft genome of Pseudomonas putida strain KT-27.</title>
        <authorList>
            <person name="Yoshizawa S."/>
            <person name="Khan N.H."/>
            <person name="Nishimura M."/>
            <person name="Chiura H.X."/>
            <person name="Ogura Y."/>
            <person name="Hayashi T."/>
            <person name="Kogure K."/>
        </authorList>
    </citation>
    <scope>NUCLEOTIDE SEQUENCE [LARGE SCALE GENOMIC DNA]</scope>
    <source>
        <strain evidence="2 3">KT-27</strain>
    </source>
</reference>
<feature type="transmembrane region" description="Helical" evidence="1">
    <location>
        <begin position="21"/>
        <end position="39"/>
    </location>
</feature>
<evidence type="ECO:0000313" key="2">
    <source>
        <dbReference type="EMBL" id="POF89700.1"/>
    </source>
</evidence>
<keyword evidence="1" id="KW-1133">Transmembrane helix</keyword>
<dbReference type="EMBL" id="MIND01000018">
    <property type="protein sequence ID" value="POF89700.1"/>
    <property type="molecule type" value="Genomic_DNA"/>
</dbReference>
<protein>
    <submittedName>
        <fullName evidence="2">Thiamine pyrophosphate-binding protein</fullName>
    </submittedName>
</protein>
<keyword evidence="1" id="KW-0812">Transmembrane</keyword>
<keyword evidence="1" id="KW-0472">Membrane</keyword>
<accession>A0A2S3WFI4</accession>
<dbReference type="RefSeq" id="WP_101320276.1">
    <property type="nucleotide sequence ID" value="NZ_MIND01000018.1"/>
</dbReference>
<dbReference type="InterPro" id="IPR016922">
    <property type="entry name" value="UCP029505"/>
</dbReference>
<dbReference type="PIRSF" id="PIRSF029505">
    <property type="entry name" value="UCP029505"/>
    <property type="match status" value="1"/>
</dbReference>
<organism evidence="2 3">
    <name type="scientific">Pseudomonas putida</name>
    <name type="common">Arthrobacter siderocapsulatus</name>
    <dbReference type="NCBI Taxonomy" id="303"/>
    <lineage>
        <taxon>Bacteria</taxon>
        <taxon>Pseudomonadati</taxon>
        <taxon>Pseudomonadota</taxon>
        <taxon>Gammaproteobacteria</taxon>
        <taxon>Pseudomonadales</taxon>
        <taxon>Pseudomonadaceae</taxon>
        <taxon>Pseudomonas</taxon>
    </lineage>
</organism>
<reference evidence="2 3" key="1">
    <citation type="submission" date="2016-08" db="EMBL/GenBank/DDBJ databases">
        <authorList>
            <person name="Seilhamer J.J."/>
        </authorList>
    </citation>
    <scope>NUCLEOTIDE SEQUENCE [LARGE SCALE GENOMIC DNA]</scope>
    <source>
        <strain evidence="2 3">KT-27</strain>
    </source>
</reference>